<gene>
    <name evidence="1" type="ORF">AVEN_227556_1</name>
</gene>
<proteinExistence type="predicted"/>
<dbReference type="Proteomes" id="UP000499080">
    <property type="component" value="Unassembled WGS sequence"/>
</dbReference>
<comment type="caution">
    <text evidence="1">The sequence shown here is derived from an EMBL/GenBank/DDBJ whole genome shotgun (WGS) entry which is preliminary data.</text>
</comment>
<organism evidence="1 2">
    <name type="scientific">Araneus ventricosus</name>
    <name type="common">Orbweaver spider</name>
    <name type="synonym">Epeira ventricosa</name>
    <dbReference type="NCBI Taxonomy" id="182803"/>
    <lineage>
        <taxon>Eukaryota</taxon>
        <taxon>Metazoa</taxon>
        <taxon>Ecdysozoa</taxon>
        <taxon>Arthropoda</taxon>
        <taxon>Chelicerata</taxon>
        <taxon>Arachnida</taxon>
        <taxon>Araneae</taxon>
        <taxon>Araneomorphae</taxon>
        <taxon>Entelegynae</taxon>
        <taxon>Araneoidea</taxon>
        <taxon>Araneidae</taxon>
        <taxon>Araneus</taxon>
    </lineage>
</organism>
<protein>
    <submittedName>
        <fullName evidence="1">Uncharacterized protein</fullName>
    </submittedName>
</protein>
<accession>A0A4Y2C3Y6</accession>
<dbReference type="EMBL" id="BGPR01000144">
    <property type="protein sequence ID" value="GBL99058.1"/>
    <property type="molecule type" value="Genomic_DNA"/>
</dbReference>
<keyword evidence="2" id="KW-1185">Reference proteome</keyword>
<sequence length="72" mass="7774">MVPTRRHPSAQGIKCPTVHSGHIPATNNRVNLAPLDKDCTAAVAPEEDEVSPSTSQIDVSIQLVVPLLRHEQ</sequence>
<name>A0A4Y2C3Y6_ARAVE</name>
<evidence type="ECO:0000313" key="2">
    <source>
        <dbReference type="Proteomes" id="UP000499080"/>
    </source>
</evidence>
<dbReference type="AlphaFoldDB" id="A0A4Y2C3Y6"/>
<reference evidence="1 2" key="1">
    <citation type="journal article" date="2019" name="Sci. Rep.">
        <title>Orb-weaving spider Araneus ventricosus genome elucidates the spidroin gene catalogue.</title>
        <authorList>
            <person name="Kono N."/>
            <person name="Nakamura H."/>
            <person name="Ohtoshi R."/>
            <person name="Moran D.A.P."/>
            <person name="Shinohara A."/>
            <person name="Yoshida Y."/>
            <person name="Fujiwara M."/>
            <person name="Mori M."/>
            <person name="Tomita M."/>
            <person name="Arakawa K."/>
        </authorList>
    </citation>
    <scope>NUCLEOTIDE SEQUENCE [LARGE SCALE GENOMIC DNA]</scope>
</reference>
<evidence type="ECO:0000313" key="1">
    <source>
        <dbReference type="EMBL" id="GBL99058.1"/>
    </source>
</evidence>
<dbReference type="OrthoDB" id="6781293at2759"/>